<evidence type="ECO:0000313" key="1">
    <source>
        <dbReference type="EMBL" id="MCB8881678.1"/>
    </source>
</evidence>
<evidence type="ECO:0000313" key="2">
    <source>
        <dbReference type="Proteomes" id="UP000721844"/>
    </source>
</evidence>
<sequence length="883" mass="94856">MSDTQKFVNTSASIGIDEGVELLNGMSESVFAGVAQNMVDLGWSIFPQMTSGERRLPGKIDGGVIKWKEDYNLSLVRPTQDFLDRCIYQCASLNVATVFGPASGNTFAVDIDVLDEKLADEVAEIAEEILGDTPFVRVGNKPKLALIYRHAEDDVVASVSRRLADEEGMPSQHGLEILGAGKLLTFHGRHHKTGQYFKWTGLATPLLDGPEKALLVTSAQVVDFLAAVDTKLGFAQAQVIKANFSWTEGEEGEVRTAIIDTGVSGRLTDGREEYLGKLVWAMVCANSQEICAARDLGDDALRPLLAGVCQAVFDEFVVKAEASGRWEPKMLRQEIRSRVARAAAKVEPPRPRMIASGASKSHLDSDLPIIEIVTGDVESAANAAELALVASGRGIYQRGGAIVSIGETWSHTASGREVSTQRIFPVGEHALVEHLSASAIWMKYDARSKGMARTSAPMWIAQTLMDRKGRLGLPVLSGVVGAPTLRGDGSILDQPGFDETTGLLLDHRGVQFPEVPQAPSRDDALVALGALKALIKDFPFVANADRSVALSMLLTACVRRSLRTAPLHAFSAPTAGTGKSKLVDIASILATGREAGVLAQGKTDEETEKRLASALIAGDQIITLDNCVLPVDGDLLCQMLTQSTVRPRILGRSETPDIPASALMAATGNSLIIAGDVTRRAIYCSLDAKVERPEDREFDIDVIAETKKRRPELVVAALTVLRAFIVEGSPKQKNPLGSFEDWSRTVRDALVWAGEADPCETMVRMRELDPKLEALTAVLSGWAKALNDNRVTTSAIVEAATAQAHNEDGQIVFRNPELRSALMSVASAGSSSALSARSLGRWLGANADRRVGGLRIVRLGLLDGSPTWRLESDEPGILGPANW</sequence>
<evidence type="ECO:0008006" key="3">
    <source>
        <dbReference type="Google" id="ProtNLM"/>
    </source>
</evidence>
<accession>A0A963Z4M1</accession>
<protein>
    <recommendedName>
        <fullName evidence="3">DNA primase/polymerase bifunctional N-terminal domain-containing protein</fullName>
    </recommendedName>
</protein>
<dbReference type="RefSeq" id="WP_227308343.1">
    <property type="nucleotide sequence ID" value="NZ_JAESVA010000005.1"/>
</dbReference>
<reference evidence="1 2" key="1">
    <citation type="journal article" date="2021" name="Microorganisms">
        <title>Acidisoma silvae sp. nov. and Acidisomacellulosilytica sp. nov., Two Acidophilic Bacteria Isolated from Decaying Wood, Hydrolyzing Cellulose and Producing Poly-3-hydroxybutyrate.</title>
        <authorList>
            <person name="Mieszkin S."/>
            <person name="Pouder E."/>
            <person name="Uroz S."/>
            <person name="Simon-Colin C."/>
            <person name="Alain K."/>
        </authorList>
    </citation>
    <scope>NUCLEOTIDE SEQUENCE [LARGE SCALE GENOMIC DNA]</scope>
    <source>
        <strain evidence="1 2">HW T5.17</strain>
    </source>
</reference>
<dbReference type="Proteomes" id="UP000721844">
    <property type="component" value="Unassembled WGS sequence"/>
</dbReference>
<keyword evidence="2" id="KW-1185">Reference proteome</keyword>
<name>A0A963Z4M1_9PROT</name>
<gene>
    <name evidence="1" type="ORF">ACELLULO517_15630</name>
</gene>
<dbReference type="AlphaFoldDB" id="A0A963Z4M1"/>
<dbReference type="EMBL" id="JAESVA010000005">
    <property type="protein sequence ID" value="MCB8881678.1"/>
    <property type="molecule type" value="Genomic_DNA"/>
</dbReference>
<proteinExistence type="predicted"/>
<comment type="caution">
    <text evidence="1">The sequence shown here is derived from an EMBL/GenBank/DDBJ whole genome shotgun (WGS) entry which is preliminary data.</text>
</comment>
<organism evidence="1 2">
    <name type="scientific">Acidisoma cellulosilyticum</name>
    <dbReference type="NCBI Taxonomy" id="2802395"/>
    <lineage>
        <taxon>Bacteria</taxon>
        <taxon>Pseudomonadati</taxon>
        <taxon>Pseudomonadota</taxon>
        <taxon>Alphaproteobacteria</taxon>
        <taxon>Acetobacterales</taxon>
        <taxon>Acidocellaceae</taxon>
        <taxon>Acidisoma</taxon>
    </lineage>
</organism>